<feature type="compositionally biased region" description="Basic and acidic residues" evidence="1">
    <location>
        <begin position="134"/>
        <end position="143"/>
    </location>
</feature>
<evidence type="ECO:0000313" key="3">
    <source>
        <dbReference type="Proteomes" id="UP000215335"/>
    </source>
</evidence>
<dbReference type="AlphaFoldDB" id="A0A232EE50"/>
<dbReference type="Proteomes" id="UP000215335">
    <property type="component" value="Unassembled WGS sequence"/>
</dbReference>
<reference evidence="2 3" key="1">
    <citation type="journal article" date="2017" name="Curr. Biol.">
        <title>The Evolution of Venom by Co-option of Single-Copy Genes.</title>
        <authorList>
            <person name="Martinson E.O."/>
            <person name="Mrinalini"/>
            <person name="Kelkar Y.D."/>
            <person name="Chang C.H."/>
            <person name="Werren J.H."/>
        </authorList>
    </citation>
    <scope>NUCLEOTIDE SEQUENCE [LARGE SCALE GENOMIC DNA]</scope>
    <source>
        <strain evidence="2 3">Alberta</strain>
        <tissue evidence="2">Whole body</tissue>
    </source>
</reference>
<proteinExistence type="predicted"/>
<accession>A0A232EE50</accession>
<feature type="region of interest" description="Disordered" evidence="1">
    <location>
        <begin position="96"/>
        <end position="169"/>
    </location>
</feature>
<comment type="caution">
    <text evidence="2">The sequence shown here is derived from an EMBL/GenBank/DDBJ whole genome shotgun (WGS) entry which is preliminary data.</text>
</comment>
<evidence type="ECO:0008006" key="4">
    <source>
        <dbReference type="Google" id="ProtNLM"/>
    </source>
</evidence>
<sequence>MGDNSDDGENFCDPYLLINVLPKTTGEKPEREIVPASLIKKFNYKIYKINRNIFKETKFNFRRGPGGQKQKCHVLYAGDNYQDVYAKSLSKRFPIPTHSTTLDETRENSDNNNDKNVGNQENEDNNGNDEQNDENDKNDDNVKRKQILSNNKRKLKQINVQKKKKITDRENDVLHEYMNQQQSGDETDIEEPSFLTQKTSTPIMNITNVSKDKEAFAQISKQANRYKNLYIAKRRENEDLKNMLREHQLTDPDHHVVDAQDINNLSTPRLRRNYDEKDSSSSKIDPFLHYDDIYSYQQDQSIKYDEFGNVLLAHGIPCNPKAYNDSWKTKSPSKCLAILSQGVYELQDLAERCVRKQSNTKQRKKLDPLKTIALEKQVYKFMRIKNLQIDDVEYFLRNLNTVHNQCITKARRRCETLKSLNVELSEEEEIDYRGPLNE</sequence>
<feature type="compositionally biased region" description="Acidic residues" evidence="1">
    <location>
        <begin position="121"/>
        <end position="133"/>
    </location>
</feature>
<gene>
    <name evidence="2" type="ORF">TSAR_003291</name>
</gene>
<name>A0A232EE50_9HYME</name>
<evidence type="ECO:0000313" key="2">
    <source>
        <dbReference type="EMBL" id="OXU16592.1"/>
    </source>
</evidence>
<feature type="compositionally biased region" description="Basic residues" evidence="1">
    <location>
        <begin position="151"/>
        <end position="166"/>
    </location>
</feature>
<protein>
    <recommendedName>
        <fullName evidence="4">BEN domain-containing protein</fullName>
    </recommendedName>
</protein>
<feature type="compositionally biased region" description="Basic and acidic residues" evidence="1">
    <location>
        <begin position="101"/>
        <end position="113"/>
    </location>
</feature>
<dbReference type="EMBL" id="NNAY01005681">
    <property type="protein sequence ID" value="OXU16592.1"/>
    <property type="molecule type" value="Genomic_DNA"/>
</dbReference>
<organism evidence="2 3">
    <name type="scientific">Trichomalopsis sarcophagae</name>
    <dbReference type="NCBI Taxonomy" id="543379"/>
    <lineage>
        <taxon>Eukaryota</taxon>
        <taxon>Metazoa</taxon>
        <taxon>Ecdysozoa</taxon>
        <taxon>Arthropoda</taxon>
        <taxon>Hexapoda</taxon>
        <taxon>Insecta</taxon>
        <taxon>Pterygota</taxon>
        <taxon>Neoptera</taxon>
        <taxon>Endopterygota</taxon>
        <taxon>Hymenoptera</taxon>
        <taxon>Apocrita</taxon>
        <taxon>Proctotrupomorpha</taxon>
        <taxon>Chalcidoidea</taxon>
        <taxon>Pteromalidae</taxon>
        <taxon>Pteromalinae</taxon>
        <taxon>Trichomalopsis</taxon>
    </lineage>
</organism>
<evidence type="ECO:0000256" key="1">
    <source>
        <dbReference type="SAM" id="MobiDB-lite"/>
    </source>
</evidence>
<keyword evidence="3" id="KW-1185">Reference proteome</keyword>